<dbReference type="EMBL" id="CP081295">
    <property type="protein sequence ID" value="QZD91137.1"/>
    <property type="molecule type" value="Genomic_DNA"/>
</dbReference>
<dbReference type="InterPro" id="IPR052529">
    <property type="entry name" value="Bact_Transport_Assoc"/>
</dbReference>
<evidence type="ECO:0000313" key="4">
    <source>
        <dbReference type="Proteomes" id="UP000824281"/>
    </source>
</evidence>
<accession>A0ABX8ZQD1</accession>
<keyword evidence="1" id="KW-1133">Transmembrane helix</keyword>
<dbReference type="PANTHER" id="PTHR30590:SF2">
    <property type="entry name" value="INNER MEMBRANE PROTEIN"/>
    <property type="match status" value="1"/>
</dbReference>
<dbReference type="Proteomes" id="UP000824281">
    <property type="component" value="Chromosome"/>
</dbReference>
<feature type="transmembrane region" description="Helical" evidence="1">
    <location>
        <begin position="277"/>
        <end position="296"/>
    </location>
</feature>
<name>A0ABX8ZQD1_9SPHN</name>
<reference evidence="3 4" key="1">
    <citation type="submission" date="2021-08" db="EMBL/GenBank/DDBJ databases">
        <title>Comparative Genomics Analysis of the Genus Qipengyuania Reveals Extensive Genetic Diversity and Metabolic Versatility, Including the Description of Fifteen Novel Species.</title>
        <authorList>
            <person name="Liu Y."/>
        </authorList>
    </citation>
    <scope>NUCLEOTIDE SEQUENCE [LARGE SCALE GENOMIC DNA]</scope>
    <source>
        <strain evidence="3 4">1NDH13</strain>
    </source>
</reference>
<dbReference type="InterPro" id="IPR007349">
    <property type="entry name" value="DUF418"/>
</dbReference>
<evidence type="ECO:0000313" key="3">
    <source>
        <dbReference type="EMBL" id="QZD91137.1"/>
    </source>
</evidence>
<keyword evidence="1" id="KW-0812">Transmembrane</keyword>
<feature type="domain" description="DUF418" evidence="2">
    <location>
        <begin position="225"/>
        <end position="384"/>
    </location>
</feature>
<dbReference type="PANTHER" id="PTHR30590">
    <property type="entry name" value="INNER MEMBRANE PROTEIN"/>
    <property type="match status" value="1"/>
</dbReference>
<feature type="transmembrane region" description="Helical" evidence="1">
    <location>
        <begin position="100"/>
        <end position="117"/>
    </location>
</feature>
<feature type="transmembrane region" description="Helical" evidence="1">
    <location>
        <begin position="347"/>
        <end position="366"/>
    </location>
</feature>
<dbReference type="Pfam" id="PF04235">
    <property type="entry name" value="DUF418"/>
    <property type="match status" value="1"/>
</dbReference>
<gene>
    <name evidence="3" type="ORF">K3148_02345</name>
</gene>
<feature type="transmembrane region" description="Helical" evidence="1">
    <location>
        <begin position="45"/>
        <end position="63"/>
    </location>
</feature>
<organism evidence="3 4">
    <name type="scientific">Qipengyuania aurantiaca</name>
    <dbReference type="NCBI Taxonomy" id="2867233"/>
    <lineage>
        <taxon>Bacteria</taxon>
        <taxon>Pseudomonadati</taxon>
        <taxon>Pseudomonadota</taxon>
        <taxon>Alphaproteobacteria</taxon>
        <taxon>Sphingomonadales</taxon>
        <taxon>Erythrobacteraceae</taxon>
        <taxon>Qipengyuania</taxon>
    </lineage>
</organism>
<evidence type="ECO:0000256" key="1">
    <source>
        <dbReference type="SAM" id="Phobius"/>
    </source>
</evidence>
<proteinExistence type="predicted"/>
<protein>
    <submittedName>
        <fullName evidence="3">DUF418 domain-containing protein</fullName>
    </submittedName>
</protein>
<sequence>MGILAANIISMGQPFTASIYPGAFASGHSVSYDWMWAAQFVLIDGKMRGLFTLLFGAGIYLFVEKARAKGASRWLQIRRLLWLGIFGLIHYYLIWRGDILLAYSMAGIAAVLLFIDLEPHKQMVLGLLGFLAGAIFYGVTMVFMQVVADGPEPDSAALAQVQAELLAGAERDLSDGRSETRIWQEGSYGDLVGHTFEQHGSAPFTDPWLLVFETLPLILIGMALYQFGLFTGGMDPRKQRLWGWAGLALGVFLTTIIALATIRDGVTYYEGFAARLGWGYLPKLFMTLGLASLLAINAPKAGHFLADRVSAAGRAAFTNYLGISLVMLFVFGNWGLDLFGRLGRSELYLVTAIAWVVMLAWSKPWLDRFRYGPLEWVWRCLTYGRLFTLRHPSRS</sequence>
<feature type="transmembrane region" description="Helical" evidence="1">
    <location>
        <begin position="75"/>
        <end position="94"/>
    </location>
</feature>
<feature type="transmembrane region" description="Helical" evidence="1">
    <location>
        <begin position="124"/>
        <end position="148"/>
    </location>
</feature>
<feature type="transmembrane region" description="Helical" evidence="1">
    <location>
        <begin position="208"/>
        <end position="229"/>
    </location>
</feature>
<keyword evidence="1" id="KW-0472">Membrane</keyword>
<keyword evidence="4" id="KW-1185">Reference proteome</keyword>
<feature type="transmembrane region" description="Helical" evidence="1">
    <location>
        <begin position="241"/>
        <end position="262"/>
    </location>
</feature>
<evidence type="ECO:0000259" key="2">
    <source>
        <dbReference type="Pfam" id="PF04235"/>
    </source>
</evidence>
<feature type="transmembrane region" description="Helical" evidence="1">
    <location>
        <begin position="317"/>
        <end position="335"/>
    </location>
</feature>